<sequence length="246" mass="28963">MAENDPFYFTFCSYSVRVFDCDLFSKLISGWAWVPLTIVYWGSLSFFILFFKGDKPIKLWLQRPQPSKAAVFFNVILGMFPLSILLLNYHLFDSMLLIILWLLFALINPWLEELYWRGVLLDAVVDRFPKWVGVLYTTSLFVLSHPLMWGVFSIASTSYHLYIYLSIMGMVWSITHFKTRTLRWVIFSHFIVDIGNITVLTFLNIYIPPNMQLLVSGITKRQNKANGPFMVPDTRRSLFRWKKRVE</sequence>
<dbReference type="AlphaFoldDB" id="A0A5J5GUC3"/>
<evidence type="ECO:0000313" key="3">
    <source>
        <dbReference type="EMBL" id="KAA9011871.1"/>
    </source>
</evidence>
<evidence type="ECO:0000256" key="1">
    <source>
        <dbReference type="SAM" id="Phobius"/>
    </source>
</evidence>
<dbReference type="GO" id="GO:0006508">
    <property type="term" value="P:proteolysis"/>
    <property type="evidence" value="ECO:0007669"/>
    <property type="project" value="UniProtKB-KW"/>
</dbReference>
<name>A0A5J5GUC3_9BACI</name>
<organism evidence="3 4">
    <name type="scientific">Niallia endozanthoxylica</name>
    <dbReference type="NCBI Taxonomy" id="2036016"/>
    <lineage>
        <taxon>Bacteria</taxon>
        <taxon>Bacillati</taxon>
        <taxon>Bacillota</taxon>
        <taxon>Bacilli</taxon>
        <taxon>Bacillales</taxon>
        <taxon>Bacillaceae</taxon>
        <taxon>Niallia</taxon>
    </lineage>
</organism>
<keyword evidence="1" id="KW-0812">Transmembrane</keyword>
<evidence type="ECO:0000259" key="2">
    <source>
        <dbReference type="Pfam" id="PF02517"/>
    </source>
</evidence>
<dbReference type="Proteomes" id="UP000326671">
    <property type="component" value="Unassembled WGS sequence"/>
</dbReference>
<dbReference type="InterPro" id="IPR003675">
    <property type="entry name" value="Rce1/LyrA-like_dom"/>
</dbReference>
<dbReference type="GO" id="GO:0080120">
    <property type="term" value="P:CAAX-box protein maturation"/>
    <property type="evidence" value="ECO:0007669"/>
    <property type="project" value="UniProtKB-ARBA"/>
</dbReference>
<dbReference type="EMBL" id="VYKL01000066">
    <property type="protein sequence ID" value="KAA9011871.1"/>
    <property type="molecule type" value="Genomic_DNA"/>
</dbReference>
<evidence type="ECO:0000313" key="4">
    <source>
        <dbReference type="Proteomes" id="UP000326671"/>
    </source>
</evidence>
<feature type="domain" description="CAAX prenyl protease 2/Lysostaphin resistance protein A-like" evidence="2">
    <location>
        <begin position="97"/>
        <end position="194"/>
    </location>
</feature>
<accession>A0A5J5GUC3</accession>
<keyword evidence="4" id="KW-1185">Reference proteome</keyword>
<gene>
    <name evidence="3" type="ORF">F4V44_26355</name>
</gene>
<keyword evidence="1" id="KW-0472">Membrane</keyword>
<protein>
    <submittedName>
        <fullName evidence="3">CPBP family intramembrane metalloprotease</fullName>
    </submittedName>
</protein>
<feature type="transmembrane region" description="Helical" evidence="1">
    <location>
        <begin position="184"/>
        <end position="207"/>
    </location>
</feature>
<feature type="transmembrane region" description="Helical" evidence="1">
    <location>
        <begin position="71"/>
        <end position="89"/>
    </location>
</feature>
<keyword evidence="3" id="KW-0378">Hydrolase</keyword>
<keyword evidence="1" id="KW-1133">Transmembrane helix</keyword>
<dbReference type="OrthoDB" id="449657at2"/>
<proteinExistence type="predicted"/>
<dbReference type="GO" id="GO:0004175">
    <property type="term" value="F:endopeptidase activity"/>
    <property type="evidence" value="ECO:0007669"/>
    <property type="project" value="UniProtKB-ARBA"/>
</dbReference>
<comment type="caution">
    <text evidence="3">The sequence shown here is derived from an EMBL/GenBank/DDBJ whole genome shotgun (WGS) entry which is preliminary data.</text>
</comment>
<dbReference type="Pfam" id="PF02517">
    <property type="entry name" value="Rce1-like"/>
    <property type="match status" value="1"/>
</dbReference>
<feature type="transmembrane region" description="Helical" evidence="1">
    <location>
        <begin position="161"/>
        <end position="177"/>
    </location>
</feature>
<keyword evidence="3" id="KW-0645">Protease</keyword>
<feature type="transmembrane region" description="Helical" evidence="1">
    <location>
        <begin position="95"/>
        <end position="111"/>
    </location>
</feature>
<dbReference type="GO" id="GO:0008237">
    <property type="term" value="F:metallopeptidase activity"/>
    <property type="evidence" value="ECO:0007669"/>
    <property type="project" value="UniProtKB-KW"/>
</dbReference>
<reference evidence="3 4" key="1">
    <citation type="submission" date="2019-09" db="EMBL/GenBank/DDBJ databases">
        <title>Whole genome sequences of isolates from the Mars Exploration Rovers.</title>
        <authorList>
            <person name="Seuylemezian A."/>
            <person name="Vaishampayan P."/>
        </authorList>
    </citation>
    <scope>NUCLEOTIDE SEQUENCE [LARGE SCALE GENOMIC DNA]</scope>
    <source>
        <strain evidence="3 4">MER_TA_151</strain>
    </source>
</reference>
<feature type="transmembrane region" description="Helical" evidence="1">
    <location>
        <begin position="32"/>
        <end position="51"/>
    </location>
</feature>
<keyword evidence="3" id="KW-0482">Metalloprotease</keyword>
<feature type="transmembrane region" description="Helical" evidence="1">
    <location>
        <begin position="131"/>
        <end position="155"/>
    </location>
</feature>